<comment type="similarity">
    <text evidence="3 11">Belongs to the ketopantoate reductase family.</text>
</comment>
<dbReference type="Gene3D" id="3.40.50.720">
    <property type="entry name" value="NAD(P)-binding Rossmann-like Domain"/>
    <property type="match status" value="1"/>
</dbReference>
<evidence type="ECO:0000256" key="8">
    <source>
        <dbReference type="ARBA" id="ARBA00023002"/>
    </source>
</evidence>
<dbReference type="InterPro" id="IPR013332">
    <property type="entry name" value="KPR_N"/>
</dbReference>
<evidence type="ECO:0000256" key="9">
    <source>
        <dbReference type="ARBA" id="ARBA00032024"/>
    </source>
</evidence>
<evidence type="ECO:0000256" key="10">
    <source>
        <dbReference type="ARBA" id="ARBA00048793"/>
    </source>
</evidence>
<dbReference type="InterPro" id="IPR036291">
    <property type="entry name" value="NAD(P)-bd_dom_sf"/>
</dbReference>
<feature type="domain" description="Ketopantoate reductase N-terminal" evidence="12">
    <location>
        <begin position="4"/>
        <end position="155"/>
    </location>
</feature>
<reference evidence="14 15" key="1">
    <citation type="submission" date="2017-08" db="EMBL/GenBank/DDBJ databases">
        <title>Infants hospitalized years apart are colonized by the same room-sourced microbial strains.</title>
        <authorList>
            <person name="Brooks B."/>
            <person name="Olm M.R."/>
            <person name="Firek B.A."/>
            <person name="Baker R."/>
            <person name="Thomas B.C."/>
            <person name="Morowitz M.J."/>
            <person name="Banfield J.F."/>
        </authorList>
    </citation>
    <scope>NUCLEOTIDE SEQUENCE [LARGE SCALE GENOMIC DNA]</scope>
    <source>
        <strain evidence="14">S2_005_003_R2_43</strain>
    </source>
</reference>
<name>A0A2W5K3P0_ANCNO</name>
<keyword evidence="8 11" id="KW-0560">Oxidoreductase</keyword>
<dbReference type="EC" id="1.1.1.169" evidence="4 11"/>
<dbReference type="PANTHER" id="PTHR21708">
    <property type="entry name" value="PROBABLE 2-DEHYDROPANTOATE 2-REDUCTASE"/>
    <property type="match status" value="1"/>
</dbReference>
<dbReference type="Pfam" id="PF08546">
    <property type="entry name" value="ApbA_C"/>
    <property type="match status" value="1"/>
</dbReference>
<proteinExistence type="inferred from homology"/>
<dbReference type="InterPro" id="IPR003710">
    <property type="entry name" value="ApbA"/>
</dbReference>
<evidence type="ECO:0000256" key="11">
    <source>
        <dbReference type="RuleBase" id="RU362068"/>
    </source>
</evidence>
<dbReference type="GO" id="GO:0015940">
    <property type="term" value="P:pantothenate biosynthetic process"/>
    <property type="evidence" value="ECO:0007669"/>
    <property type="project" value="UniProtKB-UniPathway"/>
</dbReference>
<dbReference type="InterPro" id="IPR013752">
    <property type="entry name" value="KPA_reductase"/>
</dbReference>
<dbReference type="SUPFAM" id="SSF48179">
    <property type="entry name" value="6-phosphogluconate dehydrogenase C-terminal domain-like"/>
    <property type="match status" value="1"/>
</dbReference>
<dbReference type="FunFam" id="3.40.50.720:FF:000307">
    <property type="entry name" value="2-dehydropantoate 2-reductase"/>
    <property type="match status" value="1"/>
</dbReference>
<keyword evidence="7 11" id="KW-0521">NADP</keyword>
<feature type="domain" description="Ketopantoate reductase C-terminal" evidence="13">
    <location>
        <begin position="184"/>
        <end position="307"/>
    </location>
</feature>
<sequence length="313" mass="33292">MRLLILGAGGIGGYFGGRLAEAGCDVTFLVRPPRAETLKAGLRIESPYGDAVIPVRTVTTVSEPFDAVMVSEPFDAVMVSCKAYDLDSAIDAIEPAVGPETLVLPLLNGLRHYAALDARFGAERVAGGLAHIGVTMTPEGAIRHFNKLQLFTLGARSAGQREAAAALHEEISRGGFRPRLSETIEQAMWDKYVLLAAFAGLTCLMRAPVGAIMQATDGERIANSFIDECAAVAGSEGFRPSDKVLADTRAMMTAPGSDNTASMLRDLENGGRTEHEHLLGDMLARAKTHEIEAPMLSVALAHMQAYEARRAAG</sequence>
<dbReference type="NCBIfam" id="TIGR00745">
    <property type="entry name" value="apbA_panE"/>
    <property type="match status" value="1"/>
</dbReference>
<evidence type="ECO:0000256" key="7">
    <source>
        <dbReference type="ARBA" id="ARBA00022857"/>
    </source>
</evidence>
<dbReference type="InterPro" id="IPR008927">
    <property type="entry name" value="6-PGluconate_DH-like_C_sf"/>
</dbReference>
<evidence type="ECO:0000313" key="14">
    <source>
        <dbReference type="EMBL" id="PZQ11932.1"/>
    </source>
</evidence>
<evidence type="ECO:0000256" key="5">
    <source>
        <dbReference type="ARBA" id="ARBA00019465"/>
    </source>
</evidence>
<dbReference type="EMBL" id="QFPN01000010">
    <property type="protein sequence ID" value="PZQ11932.1"/>
    <property type="molecule type" value="Genomic_DNA"/>
</dbReference>
<dbReference type="UniPathway" id="UPA00028">
    <property type="reaction ID" value="UER00004"/>
</dbReference>
<evidence type="ECO:0000256" key="2">
    <source>
        <dbReference type="ARBA" id="ARBA00004994"/>
    </source>
</evidence>
<dbReference type="FunFam" id="1.10.1040.10:FF:000017">
    <property type="entry name" value="2-dehydropantoate 2-reductase"/>
    <property type="match status" value="1"/>
</dbReference>
<dbReference type="InterPro" id="IPR013328">
    <property type="entry name" value="6PGD_dom2"/>
</dbReference>
<keyword evidence="6 11" id="KW-0566">Pantothenate biosynthesis</keyword>
<comment type="catalytic activity">
    <reaction evidence="10 11">
        <text>(R)-pantoate + NADP(+) = 2-dehydropantoate + NADPH + H(+)</text>
        <dbReference type="Rhea" id="RHEA:16233"/>
        <dbReference type="ChEBI" id="CHEBI:11561"/>
        <dbReference type="ChEBI" id="CHEBI:15378"/>
        <dbReference type="ChEBI" id="CHEBI:15980"/>
        <dbReference type="ChEBI" id="CHEBI:57783"/>
        <dbReference type="ChEBI" id="CHEBI:58349"/>
        <dbReference type="EC" id="1.1.1.169"/>
    </reaction>
</comment>
<dbReference type="Gene3D" id="1.10.1040.10">
    <property type="entry name" value="N-(1-d-carboxylethyl)-l-norvaline Dehydrogenase, domain 2"/>
    <property type="match status" value="1"/>
</dbReference>
<organism evidence="14 15">
    <name type="scientific">Ancylobacter novellus</name>
    <name type="common">Thiobacillus novellus</name>
    <dbReference type="NCBI Taxonomy" id="921"/>
    <lineage>
        <taxon>Bacteria</taxon>
        <taxon>Pseudomonadati</taxon>
        <taxon>Pseudomonadota</taxon>
        <taxon>Alphaproteobacteria</taxon>
        <taxon>Hyphomicrobiales</taxon>
        <taxon>Xanthobacteraceae</taxon>
        <taxon>Ancylobacter</taxon>
    </lineage>
</organism>
<comment type="pathway">
    <text evidence="2 11">Cofactor biosynthesis; (R)-pantothenate biosynthesis; (R)-pantoate from 3-methyl-2-oxobutanoate: step 2/2.</text>
</comment>
<dbReference type="SUPFAM" id="SSF51735">
    <property type="entry name" value="NAD(P)-binding Rossmann-fold domains"/>
    <property type="match status" value="1"/>
</dbReference>
<accession>A0A2W5K3P0</accession>
<dbReference type="PANTHER" id="PTHR21708:SF26">
    <property type="entry name" value="2-DEHYDROPANTOATE 2-REDUCTASE"/>
    <property type="match status" value="1"/>
</dbReference>
<dbReference type="Proteomes" id="UP000249577">
    <property type="component" value="Unassembled WGS sequence"/>
</dbReference>
<evidence type="ECO:0000256" key="6">
    <source>
        <dbReference type="ARBA" id="ARBA00022655"/>
    </source>
</evidence>
<evidence type="ECO:0000256" key="3">
    <source>
        <dbReference type="ARBA" id="ARBA00007870"/>
    </source>
</evidence>
<evidence type="ECO:0000259" key="12">
    <source>
        <dbReference type="Pfam" id="PF02558"/>
    </source>
</evidence>
<evidence type="ECO:0000256" key="1">
    <source>
        <dbReference type="ARBA" id="ARBA00002919"/>
    </source>
</evidence>
<dbReference type="GO" id="GO:0005737">
    <property type="term" value="C:cytoplasm"/>
    <property type="evidence" value="ECO:0007669"/>
    <property type="project" value="TreeGrafter"/>
</dbReference>
<comment type="caution">
    <text evidence="14">The sequence shown here is derived from an EMBL/GenBank/DDBJ whole genome shotgun (WGS) entry which is preliminary data.</text>
</comment>
<dbReference type="GO" id="GO:0008677">
    <property type="term" value="F:2-dehydropantoate 2-reductase activity"/>
    <property type="evidence" value="ECO:0007669"/>
    <property type="project" value="UniProtKB-EC"/>
</dbReference>
<dbReference type="Pfam" id="PF02558">
    <property type="entry name" value="ApbA"/>
    <property type="match status" value="1"/>
</dbReference>
<evidence type="ECO:0000313" key="15">
    <source>
        <dbReference type="Proteomes" id="UP000249577"/>
    </source>
</evidence>
<gene>
    <name evidence="14" type="ORF">DI565_17285</name>
</gene>
<protein>
    <recommendedName>
        <fullName evidence="5 11">2-dehydropantoate 2-reductase</fullName>
        <ecNumber evidence="4 11">1.1.1.169</ecNumber>
    </recommendedName>
    <alternativeName>
        <fullName evidence="9 11">Ketopantoate reductase</fullName>
    </alternativeName>
</protein>
<evidence type="ECO:0000256" key="4">
    <source>
        <dbReference type="ARBA" id="ARBA00013014"/>
    </source>
</evidence>
<dbReference type="InterPro" id="IPR051402">
    <property type="entry name" value="KPR-Related"/>
</dbReference>
<comment type="function">
    <text evidence="1 11">Catalyzes the NADPH-dependent reduction of ketopantoate into pantoic acid.</text>
</comment>
<dbReference type="AlphaFoldDB" id="A0A2W5K3P0"/>
<evidence type="ECO:0000259" key="13">
    <source>
        <dbReference type="Pfam" id="PF08546"/>
    </source>
</evidence>